<gene>
    <name evidence="3" type="ORF">DW070_13030</name>
    <name evidence="4" type="ORF">DW747_09005</name>
</gene>
<dbReference type="EMBL" id="QVFD01000007">
    <property type="protein sequence ID" value="RGC47032.1"/>
    <property type="molecule type" value="Genomic_DNA"/>
</dbReference>
<name>A0A3E2TIX6_9FIRM</name>
<dbReference type="CDD" id="cd00118">
    <property type="entry name" value="LysM"/>
    <property type="match status" value="1"/>
</dbReference>
<dbReference type="Proteomes" id="UP000260773">
    <property type="component" value="Unassembled WGS sequence"/>
</dbReference>
<dbReference type="SMART" id="SM00257">
    <property type="entry name" value="LysM"/>
    <property type="match status" value="1"/>
</dbReference>
<dbReference type="EMBL" id="QVEP01000039">
    <property type="protein sequence ID" value="RGB76618.1"/>
    <property type="molecule type" value="Genomic_DNA"/>
</dbReference>
<accession>A0A3E2TIX6</accession>
<dbReference type="Proteomes" id="UP000261231">
    <property type="component" value="Unassembled WGS sequence"/>
</dbReference>
<dbReference type="Gene3D" id="3.10.350.10">
    <property type="entry name" value="LysM domain"/>
    <property type="match status" value="1"/>
</dbReference>
<evidence type="ECO:0000313" key="6">
    <source>
        <dbReference type="Proteomes" id="UP000261231"/>
    </source>
</evidence>
<evidence type="ECO:0000259" key="2">
    <source>
        <dbReference type="PROSITE" id="PS51782"/>
    </source>
</evidence>
<keyword evidence="1" id="KW-0812">Transmembrane</keyword>
<feature type="domain" description="LysM" evidence="2">
    <location>
        <begin position="66"/>
        <end position="117"/>
    </location>
</feature>
<organism evidence="3 5">
    <name type="scientific">Coprococcus catus</name>
    <dbReference type="NCBI Taxonomy" id="116085"/>
    <lineage>
        <taxon>Bacteria</taxon>
        <taxon>Bacillati</taxon>
        <taxon>Bacillota</taxon>
        <taxon>Clostridia</taxon>
        <taxon>Lachnospirales</taxon>
        <taxon>Lachnospiraceae</taxon>
        <taxon>Coprococcus</taxon>
    </lineage>
</organism>
<dbReference type="SUPFAM" id="SSF54106">
    <property type="entry name" value="LysM domain"/>
    <property type="match status" value="1"/>
</dbReference>
<dbReference type="AlphaFoldDB" id="A0A3E2TIX6"/>
<evidence type="ECO:0000313" key="3">
    <source>
        <dbReference type="EMBL" id="RGB76618.1"/>
    </source>
</evidence>
<evidence type="ECO:0000313" key="5">
    <source>
        <dbReference type="Proteomes" id="UP000260773"/>
    </source>
</evidence>
<keyword evidence="1" id="KW-1133">Transmembrane helix</keyword>
<dbReference type="InterPro" id="IPR036779">
    <property type="entry name" value="LysM_dom_sf"/>
</dbReference>
<evidence type="ECO:0000313" key="4">
    <source>
        <dbReference type="EMBL" id="RGC47032.1"/>
    </source>
</evidence>
<dbReference type="OrthoDB" id="1716479at2"/>
<dbReference type="InterPro" id="IPR018392">
    <property type="entry name" value="LysM"/>
</dbReference>
<sequence length="138" mass="16127">MCSERLFAFDKMWRDEVMRRRKMVLKRRIRMVIVAFILILIGILVIPISHFKVAASEKNMRQIEYKTYVVQYGDTLWGLADSYMGKNFKNHQDYIHDVMRANGMNQAMIYEGQLLIIPCEGDVAENTQMAAAGEDMRN</sequence>
<evidence type="ECO:0000256" key="1">
    <source>
        <dbReference type="SAM" id="Phobius"/>
    </source>
</evidence>
<proteinExistence type="predicted"/>
<dbReference type="Pfam" id="PF01476">
    <property type="entry name" value="LysM"/>
    <property type="match status" value="1"/>
</dbReference>
<feature type="transmembrane region" description="Helical" evidence="1">
    <location>
        <begin position="29"/>
        <end position="51"/>
    </location>
</feature>
<keyword evidence="6" id="KW-1185">Reference proteome</keyword>
<protein>
    <submittedName>
        <fullName evidence="3">LysM peptidoglycan-binding domain-containing protein</fullName>
    </submittedName>
</protein>
<reference evidence="5 6" key="1">
    <citation type="submission" date="2018-08" db="EMBL/GenBank/DDBJ databases">
        <title>A genome reference for cultivated species of the human gut microbiota.</title>
        <authorList>
            <person name="Zou Y."/>
            <person name="Xue W."/>
            <person name="Luo G."/>
        </authorList>
    </citation>
    <scope>NUCLEOTIDE SEQUENCE [LARGE SCALE GENOMIC DNA]</scope>
    <source>
        <strain evidence="3 5">AF45-17</strain>
        <strain evidence="4 6">AM28-39</strain>
    </source>
</reference>
<comment type="caution">
    <text evidence="3">The sequence shown here is derived from an EMBL/GenBank/DDBJ whole genome shotgun (WGS) entry which is preliminary data.</text>
</comment>
<dbReference type="PROSITE" id="PS51782">
    <property type="entry name" value="LYSM"/>
    <property type="match status" value="1"/>
</dbReference>
<keyword evidence="1" id="KW-0472">Membrane</keyword>